<name>A0ABQ9J3A2_9CUCU</name>
<sequence length="201" mass="22408">MLRAVTPYLLPYFENRLQPLIRFTPRVGMYVAQFVKSLTERFNLTLDKTAMAGHSLGAHSGWTQPLPLFSLADTNNRLDPTDAKYVHVIHTCGGMLGFMAPIGHADYYPNGGSSQPGCLLDVTGVCAHARSFFYFAESIAPITKTFVSKQCSTYKDYKKGKCKSNPRSIMGDYPVDKGANGRYYLDTNKQPPYAQAIKFRS</sequence>
<comment type="similarity">
    <text evidence="2 4">Belongs to the AB hydrolase superfamily. Lipase family.</text>
</comment>
<dbReference type="InterPro" id="IPR013818">
    <property type="entry name" value="Lipase"/>
</dbReference>
<organism evidence="6 7">
    <name type="scientific">Molorchus minor</name>
    <dbReference type="NCBI Taxonomy" id="1323400"/>
    <lineage>
        <taxon>Eukaryota</taxon>
        <taxon>Metazoa</taxon>
        <taxon>Ecdysozoa</taxon>
        <taxon>Arthropoda</taxon>
        <taxon>Hexapoda</taxon>
        <taxon>Insecta</taxon>
        <taxon>Pterygota</taxon>
        <taxon>Neoptera</taxon>
        <taxon>Endopterygota</taxon>
        <taxon>Coleoptera</taxon>
        <taxon>Polyphaga</taxon>
        <taxon>Cucujiformia</taxon>
        <taxon>Chrysomeloidea</taxon>
        <taxon>Cerambycidae</taxon>
        <taxon>Lamiinae</taxon>
        <taxon>Monochamini</taxon>
        <taxon>Molorchus</taxon>
    </lineage>
</organism>
<keyword evidence="3" id="KW-0964">Secreted</keyword>
<evidence type="ECO:0000313" key="7">
    <source>
        <dbReference type="Proteomes" id="UP001162164"/>
    </source>
</evidence>
<dbReference type="Gene3D" id="3.40.50.1820">
    <property type="entry name" value="alpha/beta hydrolase"/>
    <property type="match status" value="2"/>
</dbReference>
<evidence type="ECO:0000259" key="5">
    <source>
        <dbReference type="Pfam" id="PF00151"/>
    </source>
</evidence>
<dbReference type="Proteomes" id="UP001162164">
    <property type="component" value="Unassembled WGS sequence"/>
</dbReference>
<evidence type="ECO:0000256" key="2">
    <source>
        <dbReference type="ARBA" id="ARBA00010701"/>
    </source>
</evidence>
<dbReference type="InterPro" id="IPR000734">
    <property type="entry name" value="TAG_lipase"/>
</dbReference>
<keyword evidence="7" id="KW-1185">Reference proteome</keyword>
<comment type="caution">
    <text evidence="6">The sequence shown here is derived from an EMBL/GenBank/DDBJ whole genome shotgun (WGS) entry which is preliminary data.</text>
</comment>
<dbReference type="PANTHER" id="PTHR11610">
    <property type="entry name" value="LIPASE"/>
    <property type="match status" value="1"/>
</dbReference>
<gene>
    <name evidence="6" type="ORF">NQ317_008579</name>
</gene>
<evidence type="ECO:0000256" key="4">
    <source>
        <dbReference type="RuleBase" id="RU004262"/>
    </source>
</evidence>
<accession>A0ABQ9J3A2</accession>
<dbReference type="Pfam" id="PF00151">
    <property type="entry name" value="Lipase"/>
    <property type="match status" value="1"/>
</dbReference>
<reference evidence="6" key="1">
    <citation type="journal article" date="2023" name="Insect Mol. Biol.">
        <title>Genome sequencing provides insights into the evolution of gene families encoding plant cell wall-degrading enzymes in longhorned beetles.</title>
        <authorList>
            <person name="Shin N.R."/>
            <person name="Okamura Y."/>
            <person name="Kirsch R."/>
            <person name="Pauchet Y."/>
        </authorList>
    </citation>
    <scope>NUCLEOTIDE SEQUENCE</scope>
    <source>
        <strain evidence="6">MMC_N1</strain>
    </source>
</reference>
<dbReference type="PRINTS" id="PR00821">
    <property type="entry name" value="TAGLIPASE"/>
</dbReference>
<dbReference type="SUPFAM" id="SSF53474">
    <property type="entry name" value="alpha/beta-Hydrolases"/>
    <property type="match status" value="1"/>
</dbReference>
<dbReference type="PANTHER" id="PTHR11610:SF173">
    <property type="entry name" value="LIPASE DOMAIN-CONTAINING PROTEIN-RELATED"/>
    <property type="match status" value="1"/>
</dbReference>
<protein>
    <recommendedName>
        <fullName evidence="5">Lipase domain-containing protein</fullName>
    </recommendedName>
</protein>
<proteinExistence type="inferred from homology"/>
<feature type="domain" description="Lipase" evidence="5">
    <location>
        <begin position="67"/>
        <end position="193"/>
    </location>
</feature>
<comment type="subcellular location">
    <subcellularLocation>
        <location evidence="1">Secreted</location>
    </subcellularLocation>
</comment>
<dbReference type="InterPro" id="IPR029058">
    <property type="entry name" value="AB_hydrolase_fold"/>
</dbReference>
<evidence type="ECO:0000313" key="6">
    <source>
        <dbReference type="EMBL" id="KAJ8972322.1"/>
    </source>
</evidence>
<evidence type="ECO:0000256" key="3">
    <source>
        <dbReference type="ARBA" id="ARBA00022525"/>
    </source>
</evidence>
<dbReference type="EMBL" id="JAPWTJ010001363">
    <property type="protein sequence ID" value="KAJ8972322.1"/>
    <property type="molecule type" value="Genomic_DNA"/>
</dbReference>
<evidence type="ECO:0000256" key="1">
    <source>
        <dbReference type="ARBA" id="ARBA00004613"/>
    </source>
</evidence>